<name>A0ACB8FIL1_9SAUR</name>
<keyword evidence="2" id="KW-1185">Reference proteome</keyword>
<accession>A0ACB8FIL1</accession>
<organism evidence="1 2">
    <name type="scientific">Sphaerodactylus townsendi</name>
    <dbReference type="NCBI Taxonomy" id="933632"/>
    <lineage>
        <taxon>Eukaryota</taxon>
        <taxon>Metazoa</taxon>
        <taxon>Chordata</taxon>
        <taxon>Craniata</taxon>
        <taxon>Vertebrata</taxon>
        <taxon>Euteleostomi</taxon>
        <taxon>Lepidosauria</taxon>
        <taxon>Squamata</taxon>
        <taxon>Bifurcata</taxon>
        <taxon>Gekkota</taxon>
        <taxon>Sphaerodactylidae</taxon>
        <taxon>Sphaerodactylus</taxon>
    </lineage>
</organism>
<reference evidence="1" key="1">
    <citation type="submission" date="2021-08" db="EMBL/GenBank/DDBJ databases">
        <title>The first chromosome-level gecko genome reveals the dynamic sex chromosomes of Neotropical dwarf geckos (Sphaerodactylidae: Sphaerodactylus).</title>
        <authorList>
            <person name="Pinto B.J."/>
            <person name="Keating S.E."/>
            <person name="Gamble T."/>
        </authorList>
    </citation>
    <scope>NUCLEOTIDE SEQUENCE</scope>
    <source>
        <strain evidence="1">TG3544</strain>
    </source>
</reference>
<protein>
    <submittedName>
        <fullName evidence="1">Uncharacterized protein</fullName>
    </submittedName>
</protein>
<evidence type="ECO:0000313" key="1">
    <source>
        <dbReference type="EMBL" id="KAH8005177.1"/>
    </source>
</evidence>
<sequence length="223" mass="23877">MNTAFISTELPCGMENEVMAGQEDFDLSDALDSVTKQPPTTKKPPVGNRPKPLYPTLRPQPGGHGNRDDHLKPQPYPHPPPQPGGHGDSGNRPKPLYPTLRPQPGGHGNRDDYFDLSDALGGNDDHLKPWHNPHPKPQPGSHGDSGSFTDLDLSDGKPLPPRSSDGNEHISTNGGNTADSTKTAQITSPVVSVLVLCAVGGLVAYNAYKKQRYCFKPRGTTAA</sequence>
<comment type="caution">
    <text evidence="1">The sequence shown here is derived from an EMBL/GenBank/DDBJ whole genome shotgun (WGS) entry which is preliminary data.</text>
</comment>
<evidence type="ECO:0000313" key="2">
    <source>
        <dbReference type="Proteomes" id="UP000827872"/>
    </source>
</evidence>
<dbReference type="EMBL" id="CM037617">
    <property type="protein sequence ID" value="KAH8005177.1"/>
    <property type="molecule type" value="Genomic_DNA"/>
</dbReference>
<proteinExistence type="predicted"/>
<dbReference type="Proteomes" id="UP000827872">
    <property type="component" value="Linkage Group LG04"/>
</dbReference>
<gene>
    <name evidence="1" type="ORF">K3G42_024753</name>
</gene>